<dbReference type="Pfam" id="PF13330">
    <property type="entry name" value="Mucin2_WxxW"/>
    <property type="match status" value="1"/>
</dbReference>
<dbReference type="AlphaFoldDB" id="A0A8D0DNQ5"/>
<dbReference type="PANTHER" id="PTHR15031">
    <property type="entry name" value="CARTILAGE INTERMEDIATE LAYER PROTEIN CLIP"/>
    <property type="match status" value="1"/>
</dbReference>
<dbReference type="GeneTree" id="ENSGT00390000008152"/>
<keyword evidence="4" id="KW-0325">Glycoprotein</keyword>
<evidence type="ECO:0000256" key="5">
    <source>
        <dbReference type="SAM" id="MobiDB-lite"/>
    </source>
</evidence>
<dbReference type="InterPro" id="IPR025155">
    <property type="entry name" value="WxxW_domain"/>
</dbReference>
<dbReference type="PANTHER" id="PTHR15031:SF4">
    <property type="entry name" value="CARTILAGE INTERMEDIATE LAYER PROTEIN 1"/>
    <property type="match status" value="1"/>
</dbReference>
<feature type="domain" description="WxxW" evidence="6">
    <location>
        <begin position="70"/>
        <end position="153"/>
    </location>
</feature>
<reference evidence="7" key="2">
    <citation type="submission" date="2025-09" db="UniProtKB">
        <authorList>
            <consortium name="Ensembl"/>
        </authorList>
    </citation>
    <scope>IDENTIFICATION</scope>
</reference>
<keyword evidence="3" id="KW-0732">Signal</keyword>
<accession>A0A8D0DNQ5</accession>
<organism evidence="7 8">
    <name type="scientific">Salvator merianae</name>
    <name type="common">Argentine black and white tegu</name>
    <name type="synonym">Tupinambis merianae</name>
    <dbReference type="NCBI Taxonomy" id="96440"/>
    <lineage>
        <taxon>Eukaryota</taxon>
        <taxon>Metazoa</taxon>
        <taxon>Chordata</taxon>
        <taxon>Craniata</taxon>
        <taxon>Vertebrata</taxon>
        <taxon>Euteleostomi</taxon>
        <taxon>Lepidosauria</taxon>
        <taxon>Squamata</taxon>
        <taxon>Bifurcata</taxon>
        <taxon>Unidentata</taxon>
        <taxon>Episquamata</taxon>
        <taxon>Laterata</taxon>
        <taxon>Teiioidea</taxon>
        <taxon>Teiidae</taxon>
        <taxon>Salvator</taxon>
    </lineage>
</organism>
<keyword evidence="8" id="KW-1185">Reference proteome</keyword>
<proteinExistence type="predicted"/>
<evidence type="ECO:0000313" key="8">
    <source>
        <dbReference type="Proteomes" id="UP000694421"/>
    </source>
</evidence>
<sequence length="173" mass="18966">NIQTCSVGKKEPEVESTPAGSLTPVPTRQTTQQPLTQEQDHTDQPSAPTTTVNSIPVQTTLQAPKPVCKTKWFSRDSPSATGDYELLYYIRKEYPGAVCHRPSAIEVQTIHGVPALQTGQKFAWNDPVNGFACINAEQGKRAFCYDYKVRFTCPDSFCSGVDEKDGVVKKGSP</sequence>
<evidence type="ECO:0000256" key="4">
    <source>
        <dbReference type="ARBA" id="ARBA00023180"/>
    </source>
</evidence>
<evidence type="ECO:0000256" key="2">
    <source>
        <dbReference type="ARBA" id="ARBA00022525"/>
    </source>
</evidence>
<dbReference type="Ensembl" id="ENSSMRT00000013086.1">
    <property type="protein sequence ID" value="ENSSMRP00000011235.1"/>
    <property type="gene ID" value="ENSSMRG00000008841.1"/>
</dbReference>
<evidence type="ECO:0000256" key="1">
    <source>
        <dbReference type="ARBA" id="ARBA00004613"/>
    </source>
</evidence>
<keyword evidence="2" id="KW-0964">Secreted</keyword>
<dbReference type="Proteomes" id="UP000694421">
    <property type="component" value="Unplaced"/>
</dbReference>
<dbReference type="InterPro" id="IPR039675">
    <property type="entry name" value="CILP1/CILP2"/>
</dbReference>
<evidence type="ECO:0000256" key="3">
    <source>
        <dbReference type="ARBA" id="ARBA00022729"/>
    </source>
</evidence>
<evidence type="ECO:0000313" key="7">
    <source>
        <dbReference type="Ensembl" id="ENSSMRP00000011235.1"/>
    </source>
</evidence>
<comment type="subcellular location">
    <subcellularLocation>
        <location evidence="1">Secreted</location>
    </subcellularLocation>
</comment>
<feature type="region of interest" description="Disordered" evidence="5">
    <location>
        <begin position="1"/>
        <end position="56"/>
    </location>
</feature>
<dbReference type="GO" id="GO:0005576">
    <property type="term" value="C:extracellular region"/>
    <property type="evidence" value="ECO:0007669"/>
    <property type="project" value="UniProtKB-SubCell"/>
</dbReference>
<protein>
    <recommendedName>
        <fullName evidence="6">WxxW domain-containing protein</fullName>
    </recommendedName>
</protein>
<feature type="compositionally biased region" description="Polar residues" evidence="5">
    <location>
        <begin position="44"/>
        <end position="56"/>
    </location>
</feature>
<evidence type="ECO:0000259" key="6">
    <source>
        <dbReference type="Pfam" id="PF13330"/>
    </source>
</evidence>
<reference evidence="7" key="1">
    <citation type="submission" date="2025-08" db="UniProtKB">
        <authorList>
            <consortium name="Ensembl"/>
        </authorList>
    </citation>
    <scope>IDENTIFICATION</scope>
</reference>
<feature type="compositionally biased region" description="Low complexity" evidence="5">
    <location>
        <begin position="23"/>
        <end position="37"/>
    </location>
</feature>
<name>A0A8D0DNQ5_SALMN</name>